<evidence type="ECO:0000313" key="3">
    <source>
        <dbReference type="Proteomes" id="UP001500683"/>
    </source>
</evidence>
<comment type="caution">
    <text evidence="2">The sequence shown here is derived from an EMBL/GenBank/DDBJ whole genome shotgun (WGS) entry which is preliminary data.</text>
</comment>
<reference evidence="3" key="1">
    <citation type="journal article" date="2019" name="Int. J. Syst. Evol. Microbiol.">
        <title>The Global Catalogue of Microorganisms (GCM) 10K type strain sequencing project: providing services to taxonomists for standard genome sequencing and annotation.</title>
        <authorList>
            <consortium name="The Broad Institute Genomics Platform"/>
            <consortium name="The Broad Institute Genome Sequencing Center for Infectious Disease"/>
            <person name="Wu L."/>
            <person name="Ma J."/>
        </authorList>
    </citation>
    <scope>NUCLEOTIDE SEQUENCE [LARGE SCALE GENOMIC DNA]</scope>
    <source>
        <strain evidence="3">JCM 16702</strain>
    </source>
</reference>
<dbReference type="Proteomes" id="UP001500683">
    <property type="component" value="Unassembled WGS sequence"/>
</dbReference>
<evidence type="ECO:0000256" key="1">
    <source>
        <dbReference type="SAM" id="MobiDB-lite"/>
    </source>
</evidence>
<proteinExistence type="predicted"/>
<keyword evidence="3" id="KW-1185">Reference proteome</keyword>
<evidence type="ECO:0000313" key="2">
    <source>
        <dbReference type="EMBL" id="GAA4065565.1"/>
    </source>
</evidence>
<feature type="region of interest" description="Disordered" evidence="1">
    <location>
        <begin position="1"/>
        <end position="133"/>
    </location>
</feature>
<sequence>MSEMNEESPASEPRRPRGRRMDDVPGSAGSPTEASSPVSEENPAERAEGVGASLPADDVERPAEHRDRHEDDEDTAPGRGGRGSDEGGFDGGDLAFEFRPEPVKQRPTSGQHGPMEGPSVPPDERQVRPPDES</sequence>
<feature type="compositionally biased region" description="Basic and acidic residues" evidence="1">
    <location>
        <begin position="58"/>
        <end position="69"/>
    </location>
</feature>
<dbReference type="EMBL" id="BAAAZG010000008">
    <property type="protein sequence ID" value="GAA4065565.1"/>
    <property type="molecule type" value="Genomic_DNA"/>
</dbReference>
<gene>
    <name evidence="2" type="ORF">GCM10022214_19660</name>
</gene>
<protein>
    <submittedName>
        <fullName evidence="2">Uncharacterized protein</fullName>
    </submittedName>
</protein>
<feature type="compositionally biased region" description="Basic and acidic residues" evidence="1">
    <location>
        <begin position="122"/>
        <end position="133"/>
    </location>
</feature>
<name>A0ABP7VFX6_9ACTN</name>
<organism evidence="2 3">
    <name type="scientific">Actinomadura miaoliensis</name>
    <dbReference type="NCBI Taxonomy" id="430685"/>
    <lineage>
        <taxon>Bacteria</taxon>
        <taxon>Bacillati</taxon>
        <taxon>Actinomycetota</taxon>
        <taxon>Actinomycetes</taxon>
        <taxon>Streptosporangiales</taxon>
        <taxon>Thermomonosporaceae</taxon>
        <taxon>Actinomadura</taxon>
    </lineage>
</organism>
<feature type="compositionally biased region" description="Polar residues" evidence="1">
    <location>
        <begin position="29"/>
        <end position="39"/>
    </location>
</feature>
<feature type="compositionally biased region" description="Basic and acidic residues" evidence="1">
    <location>
        <begin position="12"/>
        <end position="23"/>
    </location>
</feature>
<accession>A0ABP7VFX6</accession>
<dbReference type="RefSeq" id="WP_344944059.1">
    <property type="nucleotide sequence ID" value="NZ_BAAAZG010000008.1"/>
</dbReference>